<evidence type="ECO:0000259" key="4">
    <source>
        <dbReference type="Pfam" id="PF13649"/>
    </source>
</evidence>
<name>A0A5C4MJJ5_9RHOB</name>
<sequence length="247" mass="28248">MEIALARTEEQSNLVGEGITADRGRWSFDGISRVFDDHVRRSVPLYNEGHDLTCRLSDYFVASNSLVYDLGTATGSLARKLADWHQGKAGTQVIGIDPVQSMVEQAEKVHGFREDLRFICSDALTYEFEKANLFTSYYTVQFVHPNVRQQLIDRIYERLHWGGAFILFEKVRAPDARFQDYMSQVYTDFKLANGYDEKEVVGKTRSLKGVLEPFSTNGNIEMLQRAGFKDIMTVQKWVCFEGFLAIK</sequence>
<feature type="domain" description="Methyltransferase" evidence="4">
    <location>
        <begin position="67"/>
        <end position="163"/>
    </location>
</feature>
<evidence type="ECO:0000256" key="1">
    <source>
        <dbReference type="ARBA" id="ARBA00022679"/>
    </source>
</evidence>
<dbReference type="EMBL" id="VDFU01000046">
    <property type="protein sequence ID" value="TNC45394.1"/>
    <property type="molecule type" value="Genomic_DNA"/>
</dbReference>
<dbReference type="PANTHER" id="PTHR43861">
    <property type="entry name" value="TRANS-ACONITATE 2-METHYLTRANSFERASE-RELATED"/>
    <property type="match status" value="1"/>
</dbReference>
<dbReference type="PANTHER" id="PTHR43861:SF2">
    <property type="entry name" value="CARBOXY-S-ADENOSYL-L-METHIONINE SYNTHASE"/>
    <property type="match status" value="1"/>
</dbReference>
<keyword evidence="6" id="KW-1185">Reference proteome</keyword>
<feature type="binding site" evidence="3">
    <location>
        <position position="46"/>
    </location>
    <ligand>
        <name>S-adenosyl-L-methionine</name>
        <dbReference type="ChEBI" id="CHEBI:59789"/>
    </ligand>
</feature>
<dbReference type="InterPro" id="IPR041698">
    <property type="entry name" value="Methyltransf_25"/>
</dbReference>
<evidence type="ECO:0000256" key="2">
    <source>
        <dbReference type="ARBA" id="ARBA00022691"/>
    </source>
</evidence>
<keyword evidence="1 5" id="KW-0808">Transferase</keyword>
<reference evidence="5 6" key="1">
    <citation type="submission" date="2019-06" db="EMBL/GenBank/DDBJ databases">
        <title>YIM 131921 draft genome.</title>
        <authorList>
            <person name="Jiang L."/>
        </authorList>
    </citation>
    <scope>NUCLEOTIDE SEQUENCE [LARGE SCALE GENOMIC DNA]</scope>
    <source>
        <strain evidence="5 6">YIM 131921</strain>
    </source>
</reference>
<dbReference type="PIRSF" id="PIRSF006325">
    <property type="entry name" value="MeTrfase_bac"/>
    <property type="match status" value="1"/>
</dbReference>
<dbReference type="OrthoDB" id="213472at2"/>
<accession>A0A5C4MJJ5</accession>
<dbReference type="Proteomes" id="UP000305887">
    <property type="component" value="Unassembled WGS sequence"/>
</dbReference>
<dbReference type="GO" id="GO:0008168">
    <property type="term" value="F:methyltransferase activity"/>
    <property type="evidence" value="ECO:0007669"/>
    <property type="project" value="UniProtKB-KW"/>
</dbReference>
<keyword evidence="2 3" id="KW-0949">S-adenosyl-L-methionine</keyword>
<dbReference type="AlphaFoldDB" id="A0A5C4MJJ5"/>
<gene>
    <name evidence="5" type="ORF">FHG66_20020</name>
</gene>
<evidence type="ECO:0000256" key="3">
    <source>
        <dbReference type="PIRSR" id="PIRSR006325-1"/>
    </source>
</evidence>
<dbReference type="Gene3D" id="3.40.50.150">
    <property type="entry name" value="Vaccinia Virus protein VP39"/>
    <property type="match status" value="1"/>
</dbReference>
<dbReference type="Pfam" id="PF13649">
    <property type="entry name" value="Methyltransf_25"/>
    <property type="match status" value="1"/>
</dbReference>
<evidence type="ECO:0000313" key="5">
    <source>
        <dbReference type="EMBL" id="TNC45394.1"/>
    </source>
</evidence>
<dbReference type="GO" id="GO:0002098">
    <property type="term" value="P:tRNA wobble uridine modification"/>
    <property type="evidence" value="ECO:0007669"/>
    <property type="project" value="InterPro"/>
</dbReference>
<organism evidence="5 6">
    <name type="scientific">Rubellimicrobium rubrum</name>
    <dbReference type="NCBI Taxonomy" id="2585369"/>
    <lineage>
        <taxon>Bacteria</taxon>
        <taxon>Pseudomonadati</taxon>
        <taxon>Pseudomonadota</taxon>
        <taxon>Alphaproteobacteria</taxon>
        <taxon>Rhodobacterales</taxon>
        <taxon>Roseobacteraceae</taxon>
        <taxon>Rubellimicrobium</taxon>
    </lineage>
</organism>
<dbReference type="GO" id="GO:0032259">
    <property type="term" value="P:methylation"/>
    <property type="evidence" value="ECO:0007669"/>
    <property type="project" value="UniProtKB-KW"/>
</dbReference>
<keyword evidence="5" id="KW-0489">Methyltransferase</keyword>
<dbReference type="InterPro" id="IPR005271">
    <property type="entry name" value="CmoA"/>
</dbReference>
<dbReference type="CDD" id="cd02440">
    <property type="entry name" value="AdoMet_MTases"/>
    <property type="match status" value="1"/>
</dbReference>
<dbReference type="RefSeq" id="WP_139078908.1">
    <property type="nucleotide sequence ID" value="NZ_VDFU01000046.1"/>
</dbReference>
<comment type="caution">
    <text evidence="5">The sequence shown here is derived from an EMBL/GenBank/DDBJ whole genome shotgun (WGS) entry which is preliminary data.</text>
</comment>
<protein>
    <submittedName>
        <fullName evidence="5">Methyltransferase domain-containing protein</fullName>
    </submittedName>
</protein>
<dbReference type="SUPFAM" id="SSF53335">
    <property type="entry name" value="S-adenosyl-L-methionine-dependent methyltransferases"/>
    <property type="match status" value="1"/>
</dbReference>
<dbReference type="InterPro" id="IPR029063">
    <property type="entry name" value="SAM-dependent_MTases_sf"/>
</dbReference>
<proteinExistence type="predicted"/>
<evidence type="ECO:0000313" key="6">
    <source>
        <dbReference type="Proteomes" id="UP000305887"/>
    </source>
</evidence>